<dbReference type="PANTHER" id="PTHR45616">
    <property type="entry name" value="GATA-TYPE DOMAIN-CONTAINING PROTEIN"/>
    <property type="match status" value="1"/>
</dbReference>
<dbReference type="PROSITE" id="PS51842">
    <property type="entry name" value="IF_ROD_2"/>
    <property type="match status" value="1"/>
</dbReference>
<dbReference type="GO" id="GO:0005615">
    <property type="term" value="C:extracellular space"/>
    <property type="evidence" value="ECO:0007669"/>
    <property type="project" value="TreeGrafter"/>
</dbReference>
<dbReference type="GO" id="GO:0031424">
    <property type="term" value="P:keratinization"/>
    <property type="evidence" value="ECO:0007669"/>
    <property type="project" value="TreeGrafter"/>
</dbReference>
<keyword evidence="2" id="KW-0403">Intermediate filament</keyword>
<feature type="coiled-coil region" evidence="4">
    <location>
        <begin position="65"/>
        <end position="164"/>
    </location>
</feature>
<evidence type="ECO:0000256" key="2">
    <source>
        <dbReference type="ARBA" id="ARBA00022754"/>
    </source>
</evidence>
<dbReference type="FunFam" id="1.20.5.1160:FF:000001">
    <property type="entry name" value="Keratin type II"/>
    <property type="match status" value="1"/>
</dbReference>
<sequence>IFYNHLLNSPSGPFSSRSTDSYSIPKISTGAPITPVTINKSLLEPLNIELDPTVQAVRTTEKEQLKSLNNKFASFIDKVRLLEQQNKALETKWQLLSQQNAPSSSSEVESLIKAFISNLEKELELHKRDKMRLENECTLMHEQVDDYKTKYEEEFNRRNNAENEFVMFKRDVDEQYMSKVDLETHLSALSDEFHLLKKVYDMELQDLQESVKDISVVLEMNNSRDLNMDEIIFHVKAQYEHFAACSRDEVEKCHQNKVKFDEMNAAVTKHNSKLKNTRAEIAELKKMITRRQLELESAKNRAKMEEQGEQALEDAKNCIKDLQEALRQAKQDMAKQLREYQDLMNVKLALDIEISTYQKLLEGEEERPYSHQDSGGPGQVIQLRQKTHCSTLTCQIAT</sequence>
<protein>
    <submittedName>
        <fullName evidence="6">Si:dkey-222n6.2</fullName>
    </submittedName>
</protein>
<dbReference type="Gene3D" id="1.20.5.170">
    <property type="match status" value="1"/>
</dbReference>
<dbReference type="InterPro" id="IPR032444">
    <property type="entry name" value="Keratin_2_head"/>
</dbReference>
<dbReference type="GO" id="GO:0030280">
    <property type="term" value="F:structural constituent of skin epidermis"/>
    <property type="evidence" value="ECO:0007669"/>
    <property type="project" value="TreeGrafter"/>
</dbReference>
<proteinExistence type="predicted"/>
<dbReference type="PRINTS" id="PR01276">
    <property type="entry name" value="TYPE2KERATIN"/>
</dbReference>
<dbReference type="InterPro" id="IPR039008">
    <property type="entry name" value="IF_rod_dom"/>
</dbReference>
<evidence type="ECO:0000259" key="5">
    <source>
        <dbReference type="PROSITE" id="PS51842"/>
    </source>
</evidence>
<keyword evidence="7" id="KW-1185">Reference proteome</keyword>
<dbReference type="GO" id="GO:0045109">
    <property type="term" value="P:intermediate filament organization"/>
    <property type="evidence" value="ECO:0007669"/>
    <property type="project" value="TreeGrafter"/>
</dbReference>
<keyword evidence="3 4" id="KW-0175">Coiled coil</keyword>
<organism evidence="6 7">
    <name type="scientific">Amphilophus citrinellus</name>
    <name type="common">Midas cichlid</name>
    <name type="synonym">Cichlasoma citrinellum</name>
    <dbReference type="NCBI Taxonomy" id="61819"/>
    <lineage>
        <taxon>Eukaryota</taxon>
        <taxon>Metazoa</taxon>
        <taxon>Chordata</taxon>
        <taxon>Craniata</taxon>
        <taxon>Vertebrata</taxon>
        <taxon>Euteleostomi</taxon>
        <taxon>Actinopterygii</taxon>
        <taxon>Neopterygii</taxon>
        <taxon>Teleostei</taxon>
        <taxon>Neoteleostei</taxon>
        <taxon>Acanthomorphata</taxon>
        <taxon>Ovalentaria</taxon>
        <taxon>Cichlomorphae</taxon>
        <taxon>Cichliformes</taxon>
        <taxon>Cichlidae</taxon>
        <taxon>New World cichlids</taxon>
        <taxon>Cichlasomatinae</taxon>
        <taxon>Heroini</taxon>
        <taxon>Amphilophus</taxon>
    </lineage>
</organism>
<dbReference type="AlphaFoldDB" id="A0A3Q0SVI3"/>
<dbReference type="GeneTree" id="ENSGT00940000161090"/>
<dbReference type="PANTHER" id="PTHR45616:SF21">
    <property type="entry name" value="KERATIN, TYPE II CYTOSKELETAL 7"/>
    <property type="match status" value="1"/>
</dbReference>
<reference evidence="6" key="1">
    <citation type="submission" date="2025-08" db="UniProtKB">
        <authorList>
            <consortium name="Ensembl"/>
        </authorList>
    </citation>
    <scope>IDENTIFICATION</scope>
</reference>
<dbReference type="Ensembl" id="ENSACIT00000027499.1">
    <property type="protein sequence ID" value="ENSACIP00000026797.1"/>
    <property type="gene ID" value="ENSACIG00000020673.1"/>
</dbReference>
<evidence type="ECO:0000256" key="1">
    <source>
        <dbReference type="ARBA" id="ARBA00022744"/>
    </source>
</evidence>
<evidence type="ECO:0000256" key="3">
    <source>
        <dbReference type="ARBA" id="ARBA00023054"/>
    </source>
</evidence>
<dbReference type="SUPFAM" id="SSF64593">
    <property type="entry name" value="Intermediate filament protein, coiled coil region"/>
    <property type="match status" value="2"/>
</dbReference>
<feature type="domain" description="IF rod" evidence="5">
    <location>
        <begin position="61"/>
        <end position="368"/>
    </location>
</feature>
<keyword evidence="1" id="KW-0416">Keratin</keyword>
<dbReference type="Pfam" id="PF00038">
    <property type="entry name" value="Filament"/>
    <property type="match status" value="1"/>
</dbReference>
<evidence type="ECO:0000313" key="7">
    <source>
        <dbReference type="Proteomes" id="UP000261340"/>
    </source>
</evidence>
<dbReference type="Pfam" id="PF16208">
    <property type="entry name" value="Keratin_2_head"/>
    <property type="match status" value="1"/>
</dbReference>
<name>A0A3Q0SVI3_AMPCI</name>
<feature type="coiled-coil region" evidence="4">
    <location>
        <begin position="267"/>
        <end position="346"/>
    </location>
</feature>
<dbReference type="Gene3D" id="1.20.5.1160">
    <property type="entry name" value="Vasodilator-stimulated phosphoprotein"/>
    <property type="match status" value="1"/>
</dbReference>
<dbReference type="Gene3D" id="1.20.5.500">
    <property type="entry name" value="Single helix bin"/>
    <property type="match status" value="1"/>
</dbReference>
<evidence type="ECO:0000256" key="4">
    <source>
        <dbReference type="SAM" id="Coils"/>
    </source>
</evidence>
<dbReference type="SMART" id="SM01391">
    <property type="entry name" value="Filament"/>
    <property type="match status" value="1"/>
</dbReference>
<reference evidence="6" key="2">
    <citation type="submission" date="2025-09" db="UniProtKB">
        <authorList>
            <consortium name="Ensembl"/>
        </authorList>
    </citation>
    <scope>IDENTIFICATION</scope>
</reference>
<dbReference type="GO" id="GO:0045095">
    <property type="term" value="C:keratin filament"/>
    <property type="evidence" value="ECO:0007669"/>
    <property type="project" value="InterPro"/>
</dbReference>
<dbReference type="InterPro" id="IPR003054">
    <property type="entry name" value="Keratin_II"/>
</dbReference>
<accession>A0A3Q0SVI3</accession>
<evidence type="ECO:0000313" key="6">
    <source>
        <dbReference type="Ensembl" id="ENSACIP00000026797.1"/>
    </source>
</evidence>
<dbReference type="Proteomes" id="UP000261340">
    <property type="component" value="Unplaced"/>
</dbReference>